<dbReference type="KEGG" id="dci:103506625"/>
<dbReference type="GeneID" id="103506625"/>
<dbReference type="PaxDb" id="121845-A0A1S3CWG9"/>
<reference evidence="2" key="1">
    <citation type="submission" date="2025-08" db="UniProtKB">
        <authorList>
            <consortium name="RefSeq"/>
        </authorList>
    </citation>
    <scope>IDENTIFICATION</scope>
</reference>
<keyword evidence="1" id="KW-1185">Reference proteome</keyword>
<organism evidence="1 2">
    <name type="scientific">Diaphorina citri</name>
    <name type="common">Asian citrus psyllid</name>
    <dbReference type="NCBI Taxonomy" id="121845"/>
    <lineage>
        <taxon>Eukaryota</taxon>
        <taxon>Metazoa</taxon>
        <taxon>Ecdysozoa</taxon>
        <taxon>Arthropoda</taxon>
        <taxon>Hexapoda</taxon>
        <taxon>Insecta</taxon>
        <taxon>Pterygota</taxon>
        <taxon>Neoptera</taxon>
        <taxon>Paraneoptera</taxon>
        <taxon>Hemiptera</taxon>
        <taxon>Sternorrhyncha</taxon>
        <taxon>Psylloidea</taxon>
        <taxon>Psyllidae</taxon>
        <taxon>Diaphorininae</taxon>
        <taxon>Diaphorina</taxon>
    </lineage>
</organism>
<sequence length="129" mass="15089">MGVVKYCFAVCIAAVFSTQGESRRLCGIEVEYTGFDPVEALRQIQLRQIQEFEEFKNTISQLKFNLQTDDYYAWQRCLSEYEKEKLRDLLGYLCQRFKGKKPTECNNKAAQVSSRKHHTRLTLSMRCSV</sequence>
<proteinExistence type="predicted"/>
<evidence type="ECO:0000313" key="1">
    <source>
        <dbReference type="Proteomes" id="UP000079169"/>
    </source>
</evidence>
<dbReference type="Proteomes" id="UP000079169">
    <property type="component" value="Unplaced"/>
</dbReference>
<evidence type="ECO:0000313" key="2">
    <source>
        <dbReference type="RefSeq" id="XP_008469242.1"/>
    </source>
</evidence>
<gene>
    <name evidence="2" type="primary">LOC103506625</name>
</gene>
<dbReference type="AlphaFoldDB" id="A0A1S3CWG9"/>
<protein>
    <submittedName>
        <fullName evidence="2">Uncharacterized protein LOC103506625</fullName>
    </submittedName>
</protein>
<accession>A0A1S3CWG9</accession>
<dbReference type="RefSeq" id="XP_008469242.1">
    <property type="nucleotide sequence ID" value="XM_008471020.3"/>
</dbReference>
<name>A0A1S3CWG9_DIACI</name>